<protein>
    <submittedName>
        <fullName evidence="2">Uncharacterized protein</fullName>
    </submittedName>
</protein>
<evidence type="ECO:0000313" key="3">
    <source>
        <dbReference type="Proteomes" id="UP001159405"/>
    </source>
</evidence>
<gene>
    <name evidence="2" type="ORF">PLOB_00016591</name>
</gene>
<dbReference type="EMBL" id="CALNXK010000020">
    <property type="protein sequence ID" value="CAH3107908.1"/>
    <property type="molecule type" value="Genomic_DNA"/>
</dbReference>
<accession>A0ABN8NHP6</accession>
<feature type="region of interest" description="Disordered" evidence="1">
    <location>
        <begin position="79"/>
        <end position="161"/>
    </location>
</feature>
<name>A0ABN8NHP6_9CNID</name>
<sequence>MKQITTPDTRATHEDSREDSKTVWTVTEDEELFKKDTMAVAQVVLPDAVGPSSTHTSTRVVIPKLDRVFSTLGIPMVVGSDNRPPFKGQDFLKPPKVPGLQARVATPQGTTKLTPAELISETSEEAGRWKSRPCASKEELPKPSGDPTELPRMKEQPQEVQ</sequence>
<dbReference type="Proteomes" id="UP001159405">
    <property type="component" value="Unassembled WGS sequence"/>
</dbReference>
<organism evidence="2 3">
    <name type="scientific">Porites lobata</name>
    <dbReference type="NCBI Taxonomy" id="104759"/>
    <lineage>
        <taxon>Eukaryota</taxon>
        <taxon>Metazoa</taxon>
        <taxon>Cnidaria</taxon>
        <taxon>Anthozoa</taxon>
        <taxon>Hexacorallia</taxon>
        <taxon>Scleractinia</taxon>
        <taxon>Fungiina</taxon>
        <taxon>Poritidae</taxon>
        <taxon>Porites</taxon>
    </lineage>
</organism>
<proteinExistence type="predicted"/>
<evidence type="ECO:0000256" key="1">
    <source>
        <dbReference type="SAM" id="MobiDB-lite"/>
    </source>
</evidence>
<feature type="compositionally biased region" description="Basic and acidic residues" evidence="1">
    <location>
        <begin position="10"/>
        <end position="21"/>
    </location>
</feature>
<feature type="compositionally biased region" description="Basic and acidic residues" evidence="1">
    <location>
        <begin position="149"/>
        <end position="161"/>
    </location>
</feature>
<evidence type="ECO:0000313" key="2">
    <source>
        <dbReference type="EMBL" id="CAH3107908.1"/>
    </source>
</evidence>
<feature type="non-terminal residue" evidence="2">
    <location>
        <position position="161"/>
    </location>
</feature>
<keyword evidence="3" id="KW-1185">Reference proteome</keyword>
<reference evidence="2 3" key="1">
    <citation type="submission" date="2022-05" db="EMBL/GenBank/DDBJ databases">
        <authorList>
            <consortium name="Genoscope - CEA"/>
            <person name="William W."/>
        </authorList>
    </citation>
    <scope>NUCLEOTIDE SEQUENCE [LARGE SCALE GENOMIC DNA]</scope>
</reference>
<feature type="region of interest" description="Disordered" evidence="1">
    <location>
        <begin position="1"/>
        <end position="22"/>
    </location>
</feature>
<comment type="caution">
    <text evidence="2">The sequence shown here is derived from an EMBL/GenBank/DDBJ whole genome shotgun (WGS) entry which is preliminary data.</text>
</comment>